<proteinExistence type="predicted"/>
<dbReference type="RefSeq" id="WP_125313753.1">
    <property type="nucleotide sequence ID" value="NZ_RSEC01000059.1"/>
</dbReference>
<comment type="caution">
    <text evidence="3">The sequence shown here is derived from an EMBL/GenBank/DDBJ whole genome shotgun (WGS) entry which is preliminary data.</text>
</comment>
<dbReference type="InterPro" id="IPR010982">
    <property type="entry name" value="Lambda_DNA-bd_dom_sf"/>
</dbReference>
<keyword evidence="4" id="KW-1185">Reference proteome</keyword>
<dbReference type="Gene3D" id="1.10.260.40">
    <property type="entry name" value="lambda repressor-like DNA-binding domains"/>
    <property type="match status" value="1"/>
</dbReference>
<dbReference type="GO" id="GO:0003677">
    <property type="term" value="F:DNA binding"/>
    <property type="evidence" value="ECO:0007669"/>
    <property type="project" value="InterPro"/>
</dbReference>
<dbReference type="SMART" id="SM00530">
    <property type="entry name" value="HTH_XRE"/>
    <property type="match status" value="1"/>
</dbReference>
<reference evidence="3 4" key="1">
    <citation type="submission" date="2018-12" db="EMBL/GenBank/DDBJ databases">
        <title>Amycolatopsis eburnea sp. nov. actinomycete associate with arbuscular mycorrhiza fungal spore.</title>
        <authorList>
            <person name="Lumyong S."/>
            <person name="Chaiya L."/>
        </authorList>
    </citation>
    <scope>NUCLEOTIDE SEQUENCE [LARGE SCALE GENOMIC DNA]</scope>
    <source>
        <strain evidence="3 4">GLM-1</strain>
    </source>
</reference>
<evidence type="ECO:0000259" key="2">
    <source>
        <dbReference type="PROSITE" id="PS50943"/>
    </source>
</evidence>
<dbReference type="PROSITE" id="PS50943">
    <property type="entry name" value="HTH_CROC1"/>
    <property type="match status" value="1"/>
</dbReference>
<dbReference type="OrthoDB" id="3627899at2"/>
<evidence type="ECO:0000256" key="1">
    <source>
        <dbReference type="SAM" id="MobiDB-lite"/>
    </source>
</evidence>
<dbReference type="AlphaFoldDB" id="A0A3R9KGE1"/>
<dbReference type="EMBL" id="RSEC01000059">
    <property type="protein sequence ID" value="RSD11527.1"/>
    <property type="molecule type" value="Genomic_DNA"/>
</dbReference>
<organism evidence="3 4">
    <name type="scientific">Amycolatopsis eburnea</name>
    <dbReference type="NCBI Taxonomy" id="2267691"/>
    <lineage>
        <taxon>Bacteria</taxon>
        <taxon>Bacillati</taxon>
        <taxon>Actinomycetota</taxon>
        <taxon>Actinomycetes</taxon>
        <taxon>Pseudonocardiales</taxon>
        <taxon>Pseudonocardiaceae</taxon>
        <taxon>Amycolatopsis</taxon>
    </lineage>
</organism>
<gene>
    <name evidence="3" type="ORF">EIY87_32585</name>
</gene>
<sequence>MGTATVKASAPRTLQEAHEDSYARMPGRDAPVSAWVAFRRANARMYRAVADLDRGHHHEALYWSDRERREVEALTKQPEWKSDYGREGIDSTAAPIAPVARLSEVQLPPLPDVEIGAYLRAARERESLSLTAVAARAKVGKSTLQAIETGSRRPGSLQLIAALADALGEDRVVLALLALRGHTDASGRQETSKELNIE</sequence>
<dbReference type="NCBIfam" id="NF041510">
    <property type="entry name" value="AMED_5909_fam"/>
    <property type="match status" value="1"/>
</dbReference>
<name>A0A3R9KGE1_9PSEU</name>
<accession>A0A3R9KGE1</accession>
<dbReference type="Pfam" id="PF13560">
    <property type="entry name" value="HTH_31"/>
    <property type="match status" value="1"/>
</dbReference>
<evidence type="ECO:0000313" key="3">
    <source>
        <dbReference type="EMBL" id="RSD11527.1"/>
    </source>
</evidence>
<evidence type="ECO:0000313" key="4">
    <source>
        <dbReference type="Proteomes" id="UP000267081"/>
    </source>
</evidence>
<protein>
    <submittedName>
        <fullName evidence="3">XRE family transcriptional regulator</fullName>
    </submittedName>
</protein>
<feature type="domain" description="HTH cro/C1-type" evidence="2">
    <location>
        <begin position="119"/>
        <end position="174"/>
    </location>
</feature>
<dbReference type="Proteomes" id="UP000267081">
    <property type="component" value="Unassembled WGS sequence"/>
</dbReference>
<dbReference type="SUPFAM" id="SSF47413">
    <property type="entry name" value="lambda repressor-like DNA-binding domains"/>
    <property type="match status" value="1"/>
</dbReference>
<dbReference type="InterPro" id="IPR001387">
    <property type="entry name" value="Cro/C1-type_HTH"/>
</dbReference>
<dbReference type="InterPro" id="IPR048152">
    <property type="entry name" value="AMED_5909-like"/>
</dbReference>
<dbReference type="CDD" id="cd00093">
    <property type="entry name" value="HTH_XRE"/>
    <property type="match status" value="1"/>
</dbReference>
<feature type="region of interest" description="Disordered" evidence="1">
    <location>
        <begin position="1"/>
        <end position="25"/>
    </location>
</feature>